<dbReference type="Proteomes" id="UP000823631">
    <property type="component" value="Unassembled WGS sequence"/>
</dbReference>
<dbReference type="InterPro" id="IPR027354">
    <property type="entry name" value="YcgL_dom"/>
</dbReference>
<dbReference type="PROSITE" id="PS51648">
    <property type="entry name" value="YCGL"/>
    <property type="match status" value="1"/>
</dbReference>
<dbReference type="PANTHER" id="PTHR38109">
    <property type="entry name" value="PROTEIN YCGL"/>
    <property type="match status" value="1"/>
</dbReference>
<dbReference type="AlphaFoldDB" id="A0A9D9DBI8"/>
<accession>A0A9D9DBI8</accession>
<dbReference type="SUPFAM" id="SSF160191">
    <property type="entry name" value="YcgL-like"/>
    <property type="match status" value="1"/>
</dbReference>
<reference evidence="2" key="1">
    <citation type="submission" date="2020-10" db="EMBL/GenBank/DDBJ databases">
        <authorList>
            <person name="Gilroy R."/>
        </authorList>
    </citation>
    <scope>NUCLEOTIDE SEQUENCE</scope>
    <source>
        <strain evidence="2">17213</strain>
    </source>
</reference>
<gene>
    <name evidence="2" type="ORF">IAB19_09945</name>
</gene>
<dbReference type="Gene3D" id="3.10.510.20">
    <property type="entry name" value="YcgL domain"/>
    <property type="match status" value="1"/>
</dbReference>
<dbReference type="InterPro" id="IPR038068">
    <property type="entry name" value="YcgL-like_sf"/>
</dbReference>
<evidence type="ECO:0000313" key="3">
    <source>
        <dbReference type="Proteomes" id="UP000823631"/>
    </source>
</evidence>
<dbReference type="EMBL" id="JADINH010000196">
    <property type="protein sequence ID" value="MBO8416689.1"/>
    <property type="molecule type" value="Genomic_DNA"/>
</dbReference>
<dbReference type="PANTHER" id="PTHR38109:SF1">
    <property type="entry name" value="PROTEIN YCGL"/>
    <property type="match status" value="1"/>
</dbReference>
<protein>
    <submittedName>
        <fullName evidence="2">YcgL domain-containing protein</fullName>
    </submittedName>
</protein>
<dbReference type="Pfam" id="PF05166">
    <property type="entry name" value="YcgL"/>
    <property type="match status" value="1"/>
</dbReference>
<reference evidence="2" key="2">
    <citation type="journal article" date="2021" name="PeerJ">
        <title>Extensive microbial diversity within the chicken gut microbiome revealed by metagenomics and culture.</title>
        <authorList>
            <person name="Gilroy R."/>
            <person name="Ravi A."/>
            <person name="Getino M."/>
            <person name="Pursley I."/>
            <person name="Horton D.L."/>
            <person name="Alikhan N.F."/>
            <person name="Baker D."/>
            <person name="Gharbi K."/>
            <person name="Hall N."/>
            <person name="Watson M."/>
            <person name="Adriaenssens E.M."/>
            <person name="Foster-Nyarko E."/>
            <person name="Jarju S."/>
            <person name="Secka A."/>
            <person name="Antonio M."/>
            <person name="Oren A."/>
            <person name="Chaudhuri R.R."/>
            <person name="La Ragione R."/>
            <person name="Hildebrand F."/>
            <person name="Pallen M.J."/>
        </authorList>
    </citation>
    <scope>NUCLEOTIDE SEQUENCE</scope>
    <source>
        <strain evidence="2">17213</strain>
    </source>
</reference>
<proteinExistence type="predicted"/>
<organism evidence="2 3">
    <name type="scientific">Candidatus Avisuccinivibrio stercorigallinarum</name>
    <dbReference type="NCBI Taxonomy" id="2840704"/>
    <lineage>
        <taxon>Bacteria</taxon>
        <taxon>Pseudomonadati</taxon>
        <taxon>Pseudomonadota</taxon>
        <taxon>Gammaproteobacteria</taxon>
        <taxon>Aeromonadales</taxon>
        <taxon>Succinivibrionaceae</taxon>
        <taxon>Succinivibrionaceae incertae sedis</taxon>
        <taxon>Candidatus Avisuccinivibrio</taxon>
    </lineage>
</organism>
<evidence type="ECO:0000313" key="2">
    <source>
        <dbReference type="EMBL" id="MBO8416689.1"/>
    </source>
</evidence>
<sequence>MVDRIVYVYKSPRKARTYLYTREKDVFTCVPDGLLTAFGEPKFLMMFALHKHPNLPKVTPEELEAALSDKGYYLRIDLEQEEENLLNVERRRLGLPPIDHDEIKDFFK</sequence>
<evidence type="ECO:0000259" key="1">
    <source>
        <dbReference type="PROSITE" id="PS51648"/>
    </source>
</evidence>
<name>A0A9D9DBI8_9GAMM</name>
<feature type="domain" description="YcgL" evidence="1">
    <location>
        <begin position="4"/>
        <end position="90"/>
    </location>
</feature>
<comment type="caution">
    <text evidence="2">The sequence shown here is derived from an EMBL/GenBank/DDBJ whole genome shotgun (WGS) entry which is preliminary data.</text>
</comment>